<dbReference type="EMBL" id="JAKZEL010000009">
    <property type="protein sequence ID" value="KAI4540846.1"/>
    <property type="molecule type" value="Genomic_DNA"/>
</dbReference>
<sequence>MLAKETSGVGKWDARGSWESTAGKPGEDADNGNEDAKKTSQKGGESAREAERDVTEHPENKESAEDSEKAACRHPLTRSLGVESAARQREETQDPSVVEGVCGAKLSAGDRETTAGSALLGGKPEKFERRVLDKRRL</sequence>
<feature type="compositionally biased region" description="Basic and acidic residues" evidence="1">
    <location>
        <begin position="45"/>
        <end position="71"/>
    </location>
</feature>
<organism evidence="2 3">
    <name type="scientific">Ovis ammon polii</name>
    <dbReference type="NCBI Taxonomy" id="230172"/>
    <lineage>
        <taxon>Eukaryota</taxon>
        <taxon>Metazoa</taxon>
        <taxon>Chordata</taxon>
        <taxon>Craniata</taxon>
        <taxon>Vertebrata</taxon>
        <taxon>Euteleostomi</taxon>
        <taxon>Mammalia</taxon>
        <taxon>Eutheria</taxon>
        <taxon>Laurasiatheria</taxon>
        <taxon>Artiodactyla</taxon>
        <taxon>Ruminantia</taxon>
        <taxon>Pecora</taxon>
        <taxon>Bovidae</taxon>
        <taxon>Caprinae</taxon>
        <taxon>Ovis</taxon>
    </lineage>
</organism>
<keyword evidence="3" id="KW-1185">Reference proteome</keyword>
<reference evidence="2" key="1">
    <citation type="submission" date="2022-03" db="EMBL/GenBank/DDBJ databases">
        <title>Genomic analyses of argali, domestic sheep and their hybrids provide insights into chromosomal evolution, heterosis and genetic basis of agronomic traits.</title>
        <authorList>
            <person name="Li M."/>
        </authorList>
    </citation>
    <scope>NUCLEOTIDE SEQUENCE</scope>
    <source>
        <strain evidence="2">CAU-MHL-2022a</strain>
        <tissue evidence="2">Skin</tissue>
    </source>
</reference>
<feature type="region of interest" description="Disordered" evidence="1">
    <location>
        <begin position="1"/>
        <end position="137"/>
    </location>
</feature>
<gene>
    <name evidence="2" type="ORF">MG293_009887</name>
</gene>
<accession>A0AAD4U7P9</accession>
<proteinExistence type="predicted"/>
<comment type="caution">
    <text evidence="2">The sequence shown here is derived from an EMBL/GenBank/DDBJ whole genome shotgun (WGS) entry which is preliminary data.</text>
</comment>
<protein>
    <submittedName>
        <fullName evidence="2">Uncharacterized protein</fullName>
    </submittedName>
</protein>
<evidence type="ECO:0000313" key="3">
    <source>
        <dbReference type="Proteomes" id="UP001214576"/>
    </source>
</evidence>
<evidence type="ECO:0000313" key="2">
    <source>
        <dbReference type="EMBL" id="KAI4540846.1"/>
    </source>
</evidence>
<dbReference type="Proteomes" id="UP001214576">
    <property type="component" value="Unassembled WGS sequence"/>
</dbReference>
<evidence type="ECO:0000256" key="1">
    <source>
        <dbReference type="SAM" id="MobiDB-lite"/>
    </source>
</evidence>
<name>A0AAD4U7P9_OVIAM</name>
<dbReference type="AlphaFoldDB" id="A0AAD4U7P9"/>